<protein>
    <recommendedName>
        <fullName evidence="1">TfoX N-terminal domain-containing protein</fullName>
    </recommendedName>
</protein>
<evidence type="ECO:0000313" key="3">
    <source>
        <dbReference type="Proteomes" id="UP000024836"/>
    </source>
</evidence>
<dbReference type="Proteomes" id="UP000024836">
    <property type="component" value="Unassembled WGS sequence"/>
</dbReference>
<dbReference type="STRING" id="1461693.ATO10_02555"/>
<proteinExistence type="predicted"/>
<evidence type="ECO:0000313" key="2">
    <source>
        <dbReference type="EMBL" id="KCV83605.1"/>
    </source>
</evidence>
<comment type="caution">
    <text evidence="2">The sequence shown here is derived from an EMBL/GenBank/DDBJ whole genome shotgun (WGS) entry which is preliminary data.</text>
</comment>
<dbReference type="PATRIC" id="fig|1461693.3.peg.529"/>
<name>A0A058ZQU7_9RHOB</name>
<dbReference type="SUPFAM" id="SSF159894">
    <property type="entry name" value="YgaC/TfoX-N like"/>
    <property type="match status" value="1"/>
</dbReference>
<dbReference type="Gene3D" id="3.30.1460.30">
    <property type="entry name" value="YgaC/TfoX-N like chaperone"/>
    <property type="match status" value="1"/>
</dbReference>
<evidence type="ECO:0000259" key="1">
    <source>
        <dbReference type="Pfam" id="PF04993"/>
    </source>
</evidence>
<dbReference type="Pfam" id="PF04993">
    <property type="entry name" value="TfoX_N"/>
    <property type="match status" value="1"/>
</dbReference>
<dbReference type="EMBL" id="AQQY01000001">
    <property type="protein sequence ID" value="KCV83605.1"/>
    <property type="molecule type" value="Genomic_DNA"/>
</dbReference>
<dbReference type="InterPro" id="IPR007076">
    <property type="entry name" value="TfoX_N"/>
</dbReference>
<organism evidence="2 3">
    <name type="scientific">Actibacterium atlanticum</name>
    <dbReference type="NCBI Taxonomy" id="1461693"/>
    <lineage>
        <taxon>Bacteria</taxon>
        <taxon>Pseudomonadati</taxon>
        <taxon>Pseudomonadota</taxon>
        <taxon>Alphaproteobacteria</taxon>
        <taxon>Rhodobacterales</taxon>
        <taxon>Roseobacteraceae</taxon>
        <taxon>Actibacterium</taxon>
    </lineage>
</organism>
<feature type="domain" description="TfoX N-terminal" evidence="1">
    <location>
        <begin position="40"/>
        <end position="123"/>
    </location>
</feature>
<accession>A0A058ZQU7</accession>
<dbReference type="eggNOG" id="COG3070">
    <property type="taxonomic scope" value="Bacteria"/>
</dbReference>
<sequence length="130" mass="13823">MTISFVTKVRAVILWASKESKMAYDEGLAELLRGDLIDRPGVSERKMFGGLCFMLNGNMLCGVHKGGGMFRVGKDNEAAALALPGVGPMQFTGRKMGGMIDVTDAALADDASRAKCLELALDFVAPLPAK</sequence>
<keyword evidence="3" id="KW-1185">Reference proteome</keyword>
<gene>
    <name evidence="2" type="ORF">ATO10_02555</name>
</gene>
<reference evidence="2 3" key="1">
    <citation type="submission" date="2013-04" db="EMBL/GenBank/DDBJ databases">
        <title>Shimia sp. 22II-S11-Z10 Genome Sequencing.</title>
        <authorList>
            <person name="Lai Q."/>
            <person name="Li G."/>
            <person name="Shao Z."/>
        </authorList>
    </citation>
    <scope>NUCLEOTIDE SEQUENCE [LARGE SCALE GENOMIC DNA]</scope>
    <source>
        <strain evidence="3">22II-S11-Z10</strain>
    </source>
</reference>
<dbReference type="AlphaFoldDB" id="A0A058ZQU7"/>